<proteinExistence type="predicted"/>
<sequence length="354" mass="39926">MDPAQLQHHAYNLLEQNYQHQEWFIRFSACEAFAHVCDDRGLDTVVEGLQHQSALIRERAVKAIAASQKAEFCSVIDKYASQDSDAHTRGQAILAFAQLNSGEYFTQIANALRDKSDYVKKCAVESLPICGNKKAVGELKKIANGDYELPYLLRLEGAYHLARKHQQGYKFLYEMLDCADAWVQFLTAQKLAELGKREALPVLQNMIVSGDWDHKLAAIESILKLGESAISPTELLKPTETPDIRTKITATLILYNQHPEAAQKIVSNALNAKDEELQLHVVEQISQRQHYSLLRFAEPLLQYGRENVRAAIVVAVEKSRQPQLVYLLEPVLLRSHWILGLQAAKATLKILLCK</sequence>
<dbReference type="GO" id="GO:0016829">
    <property type="term" value="F:lyase activity"/>
    <property type="evidence" value="ECO:0007669"/>
    <property type="project" value="UniProtKB-KW"/>
</dbReference>
<reference evidence="1 2" key="1">
    <citation type="submission" date="2019-08" db="EMBL/GenBank/DDBJ databases">
        <title>Complete genome sequence of Candidatus Uab amorphum.</title>
        <authorList>
            <person name="Shiratori T."/>
            <person name="Suzuki S."/>
            <person name="Kakizawa Y."/>
            <person name="Ishida K."/>
        </authorList>
    </citation>
    <scope>NUCLEOTIDE SEQUENCE [LARGE SCALE GENOMIC DNA]</scope>
    <source>
        <strain evidence="1 2">SRT547</strain>
    </source>
</reference>
<keyword evidence="2" id="KW-1185">Reference proteome</keyword>
<dbReference type="KEGG" id="uam:UABAM_06129"/>
<dbReference type="Gene3D" id="1.25.10.10">
    <property type="entry name" value="Leucine-rich Repeat Variant"/>
    <property type="match status" value="2"/>
</dbReference>
<dbReference type="InterPro" id="IPR011989">
    <property type="entry name" value="ARM-like"/>
</dbReference>
<keyword evidence="1" id="KW-0456">Lyase</keyword>
<evidence type="ECO:0000313" key="2">
    <source>
        <dbReference type="Proteomes" id="UP000326354"/>
    </source>
</evidence>
<accession>A0A5S9ITM5</accession>
<dbReference type="RefSeq" id="WP_151971719.1">
    <property type="nucleotide sequence ID" value="NZ_AP019860.1"/>
</dbReference>
<dbReference type="AlphaFoldDB" id="A0A5S9ITM5"/>
<gene>
    <name evidence="1" type="ORF">UABAM_06129</name>
</gene>
<organism evidence="1 2">
    <name type="scientific">Uabimicrobium amorphum</name>
    <dbReference type="NCBI Taxonomy" id="2596890"/>
    <lineage>
        <taxon>Bacteria</taxon>
        <taxon>Pseudomonadati</taxon>
        <taxon>Planctomycetota</taxon>
        <taxon>Candidatus Uabimicrobiia</taxon>
        <taxon>Candidatus Uabimicrobiales</taxon>
        <taxon>Candidatus Uabimicrobiaceae</taxon>
        <taxon>Candidatus Uabimicrobium</taxon>
    </lineage>
</organism>
<name>A0A5S9ITM5_UABAM</name>
<dbReference type="EMBL" id="AP019860">
    <property type="protein sequence ID" value="BBM87714.1"/>
    <property type="molecule type" value="Genomic_DNA"/>
</dbReference>
<dbReference type="InterPro" id="IPR016024">
    <property type="entry name" value="ARM-type_fold"/>
</dbReference>
<dbReference type="SUPFAM" id="SSF48371">
    <property type="entry name" value="ARM repeat"/>
    <property type="match status" value="1"/>
</dbReference>
<protein>
    <submittedName>
        <fullName evidence="1">HEAT repeat-containing PBS lyase</fullName>
    </submittedName>
</protein>
<evidence type="ECO:0000313" key="1">
    <source>
        <dbReference type="EMBL" id="BBM87714.1"/>
    </source>
</evidence>
<dbReference type="Proteomes" id="UP000326354">
    <property type="component" value="Chromosome"/>
</dbReference>